<evidence type="ECO:0000256" key="2">
    <source>
        <dbReference type="SAM" id="MobiDB-lite"/>
    </source>
</evidence>
<dbReference type="Pfam" id="PF10304">
    <property type="entry name" value="RTP1_C2"/>
    <property type="match status" value="1"/>
</dbReference>
<evidence type="ECO:0000259" key="3">
    <source>
        <dbReference type="Pfam" id="PF10304"/>
    </source>
</evidence>
<sequence length="867" mass="95388">MAHDDSSSTQPRAVEAIIKAAKTASDPSLNDDTRAQGLKEYNDLIAGTSTWVLLPALNSLIKPSALPSWLRALFIETLTYLPLRPDGVRAAMEFVFTVHPTNTPTPSDATQPRKQGASITHQSLALATKLLSSVPRTMTPDGWFRGISSQIFDLIDGEAGPDLAKTAAQIVGFGVLGKPGLGAPGNPGWNVFVEPLLECIDPCRSVKQPSKRQETDVVDLTRPQTLITAHALKRALKRLKVLIMSNPSPGLCRRVLKPVVRQVWALASWMQPLPRAEQGTCCVARQLLQTYLTICGTVDSISLLIDDFLCKGSTDDAGLPWRYQLDANGDIEAVLPRNIGRIEQSRLDWGEIEFKVDSLVALTASACSNEQVSTFFIYLLHNWVTIAQKEAGDQVHFVPLEIDATSSVQDLVQVSLLRKLMETAPEKLVSQFSQLLEVICQILDADNHVKADQLAMIQESLERIGHTDNSDVSATARNLSLLLTYRDELQDAGDTEMTLSARQIEDRQTYRLAMSYITGYSDSPPPVVSEGLNLLSKLIVAESQALDITAVSVLMSKLLKSNEDYINLSIIKIYTQLANKHPRSTVREIAENYLDAAETLSTDVRLRFGEALTQVIERLGNTFAGDLATQTCESLLSIAGRRGFRPKTMAKQAKDAKLKKMNKPKGDTNDDQEDANDVADEQIMTEQEKTNRDMLAQILQGWESKRGSEDVRMRTSSLSILGTALETNLGGIGTTLVSNAVDLCIHILAMEREVEYGILRRAAILVVMSFVQALNKAKSTGQSLGFGLSEESRSDIQTTLRYVAETDNDGLVQQHARDVFESLDNWRLASLLPREGPDLTAQGLQLPWMGIDPAPMGQPHPRIEELE</sequence>
<accession>A0A2C5X7H5</accession>
<keyword evidence="6" id="KW-1185">Reference proteome</keyword>
<dbReference type="InterPro" id="IPR019414">
    <property type="entry name" value="Rtp1_C2"/>
</dbReference>
<dbReference type="GO" id="GO:0009306">
    <property type="term" value="P:protein secretion"/>
    <property type="evidence" value="ECO:0007669"/>
    <property type="project" value="TreeGrafter"/>
</dbReference>
<protein>
    <recommendedName>
        <fullName evidence="7">RNA polymerase II assembly factor Rtp1 C-terminal domain-containing protein</fullName>
    </recommendedName>
</protein>
<dbReference type="PANTHER" id="PTHR20959:SF1">
    <property type="entry name" value="TRANSPORT AND GOLGI ORGANIZATION PROTEIN 6 HOMOLOG"/>
    <property type="match status" value="1"/>
</dbReference>
<name>A0A2C5X7H5_9HYPO</name>
<feature type="domain" description="RNA polymerase II assembly factor Rtp1 C-terminal" evidence="4">
    <location>
        <begin position="517"/>
        <end position="621"/>
    </location>
</feature>
<evidence type="ECO:0000313" key="6">
    <source>
        <dbReference type="Proteomes" id="UP000226192"/>
    </source>
</evidence>
<reference evidence="5 6" key="1">
    <citation type="submission" date="2017-06" db="EMBL/GenBank/DDBJ databases">
        <title>Ant-infecting Ophiocordyceps genomes reveal a high diversity of potential behavioral manipulation genes and a possible major role for enterotoxins.</title>
        <authorList>
            <person name="De Bekker C."/>
            <person name="Evans H.C."/>
            <person name="Brachmann A."/>
            <person name="Hughes D.P."/>
        </authorList>
    </citation>
    <scope>NUCLEOTIDE SEQUENCE [LARGE SCALE GENOMIC DNA]</scope>
    <source>
        <strain evidence="5 6">Map64</strain>
    </source>
</reference>
<evidence type="ECO:0008006" key="7">
    <source>
        <dbReference type="Google" id="ProtNLM"/>
    </source>
</evidence>
<feature type="region of interest" description="Disordered" evidence="2">
    <location>
        <begin position="647"/>
        <end position="677"/>
    </location>
</feature>
<feature type="compositionally biased region" description="Basic and acidic residues" evidence="2">
    <location>
        <begin position="652"/>
        <end position="668"/>
    </location>
</feature>
<evidence type="ECO:0000313" key="5">
    <source>
        <dbReference type="EMBL" id="PHH59679.1"/>
    </source>
</evidence>
<dbReference type="InterPro" id="IPR039600">
    <property type="entry name" value="TANGO6/Rtp1"/>
</dbReference>
<comment type="similarity">
    <text evidence="1">Belongs to the Tango6 family.</text>
</comment>
<organism evidence="5 6">
    <name type="scientific">Ophiocordyceps australis</name>
    <dbReference type="NCBI Taxonomy" id="1399860"/>
    <lineage>
        <taxon>Eukaryota</taxon>
        <taxon>Fungi</taxon>
        <taxon>Dikarya</taxon>
        <taxon>Ascomycota</taxon>
        <taxon>Pezizomycotina</taxon>
        <taxon>Sordariomycetes</taxon>
        <taxon>Hypocreomycetidae</taxon>
        <taxon>Hypocreales</taxon>
        <taxon>Ophiocordycipitaceae</taxon>
        <taxon>Ophiocordyceps</taxon>
    </lineage>
</organism>
<dbReference type="SUPFAM" id="SSF48371">
    <property type="entry name" value="ARM repeat"/>
    <property type="match status" value="1"/>
</dbReference>
<evidence type="ECO:0000256" key="1">
    <source>
        <dbReference type="ARBA" id="ARBA00005724"/>
    </source>
</evidence>
<comment type="caution">
    <text evidence="5">The sequence shown here is derived from an EMBL/GenBank/DDBJ whole genome shotgun (WGS) entry which is preliminary data.</text>
</comment>
<dbReference type="EMBL" id="NJET01000189">
    <property type="protein sequence ID" value="PHH59679.1"/>
    <property type="molecule type" value="Genomic_DNA"/>
</dbReference>
<dbReference type="InterPro" id="IPR016024">
    <property type="entry name" value="ARM-type_fold"/>
</dbReference>
<dbReference type="STRING" id="1399860.A0A2C5X7H5"/>
<dbReference type="AlphaFoldDB" id="A0A2C5X7H5"/>
<evidence type="ECO:0000259" key="4">
    <source>
        <dbReference type="Pfam" id="PF10363"/>
    </source>
</evidence>
<dbReference type="OrthoDB" id="39591at2759"/>
<dbReference type="Proteomes" id="UP000226192">
    <property type="component" value="Unassembled WGS sequence"/>
</dbReference>
<dbReference type="PANTHER" id="PTHR20959">
    <property type="entry name" value="TRANSPORT AND GOLGI ORGANIZATION PROTEIN 6 FAMILY MEMBER"/>
    <property type="match status" value="1"/>
</dbReference>
<gene>
    <name evidence="5" type="ORF">CDD81_2681</name>
</gene>
<dbReference type="InterPro" id="IPR019451">
    <property type="entry name" value="Rtp1_C1"/>
</dbReference>
<feature type="domain" description="RNA polymerase II assembly factor Rtp1 C-terminal" evidence="3">
    <location>
        <begin position="793"/>
        <end position="825"/>
    </location>
</feature>
<dbReference type="Pfam" id="PF10363">
    <property type="entry name" value="RTP1_C1"/>
    <property type="match status" value="1"/>
</dbReference>
<proteinExistence type="inferred from homology"/>